<keyword evidence="6" id="KW-0779">Telomere</keyword>
<evidence type="ECO:0000259" key="10">
    <source>
        <dbReference type="Pfam" id="PF16686"/>
    </source>
</evidence>
<proteinExistence type="inferred from homology"/>
<gene>
    <name evidence="11" type="ORF">BCR33DRAFT_565014</name>
</gene>
<keyword evidence="5" id="KW-0158">Chromosome</keyword>
<keyword evidence="7" id="KW-0238">DNA-binding</keyword>
<dbReference type="Pfam" id="PF16686">
    <property type="entry name" value="POT1PC"/>
    <property type="match status" value="1"/>
</dbReference>
<dbReference type="InterPro" id="IPR028389">
    <property type="entry name" value="POT1"/>
</dbReference>
<evidence type="ECO:0000256" key="5">
    <source>
        <dbReference type="ARBA" id="ARBA00022454"/>
    </source>
</evidence>
<dbReference type="OrthoDB" id="2186770at2759"/>
<comment type="similarity">
    <text evidence="3">Belongs to the telombin family.</text>
</comment>
<evidence type="ECO:0000256" key="4">
    <source>
        <dbReference type="ARBA" id="ARBA00015253"/>
    </source>
</evidence>
<dbReference type="Proteomes" id="UP000193642">
    <property type="component" value="Unassembled WGS sequence"/>
</dbReference>
<dbReference type="STRING" id="329046.A0A1Y2B7P3"/>
<feature type="domain" description="Telomeric single stranded DNA binding POT1/Cdc13" evidence="9">
    <location>
        <begin position="19"/>
        <end position="114"/>
    </location>
</feature>
<dbReference type="InterPro" id="IPR012340">
    <property type="entry name" value="NA-bd_OB-fold"/>
</dbReference>
<evidence type="ECO:0000256" key="6">
    <source>
        <dbReference type="ARBA" id="ARBA00022895"/>
    </source>
</evidence>
<dbReference type="InterPro" id="IPR011564">
    <property type="entry name" value="Telomer_end-bd_POT1/Cdc13"/>
</dbReference>
<keyword evidence="8" id="KW-0539">Nucleus</keyword>
<dbReference type="PANTHER" id="PTHR14513:SF0">
    <property type="entry name" value="PROTECTION OF TELOMERES PROTEIN 1"/>
    <property type="match status" value="1"/>
</dbReference>
<dbReference type="AlphaFoldDB" id="A0A1Y2B7P3"/>
<evidence type="ECO:0000256" key="2">
    <source>
        <dbReference type="ARBA" id="ARBA00004574"/>
    </source>
</evidence>
<comment type="subcellular location">
    <subcellularLocation>
        <location evidence="2">Chromosome</location>
        <location evidence="2">Telomere</location>
    </subcellularLocation>
    <subcellularLocation>
        <location evidence="1">Nucleus</location>
    </subcellularLocation>
</comment>
<dbReference type="GO" id="GO:0000783">
    <property type="term" value="C:nuclear telomere cap complex"/>
    <property type="evidence" value="ECO:0007669"/>
    <property type="project" value="TreeGrafter"/>
</dbReference>
<feature type="domain" description="Protection of telomeres protein 1 ssDNA-binding" evidence="10">
    <location>
        <begin position="173"/>
        <end position="312"/>
    </location>
</feature>
<keyword evidence="12" id="KW-1185">Reference proteome</keyword>
<name>A0A1Y2B7P3_9FUNG</name>
<dbReference type="EMBL" id="MCGO01000081">
    <property type="protein sequence ID" value="ORY30706.1"/>
    <property type="molecule type" value="Genomic_DNA"/>
</dbReference>
<evidence type="ECO:0000256" key="8">
    <source>
        <dbReference type="ARBA" id="ARBA00023242"/>
    </source>
</evidence>
<protein>
    <recommendedName>
        <fullName evidence="4">Protection of telomeres protein 1</fullName>
    </recommendedName>
</protein>
<comment type="caution">
    <text evidence="11">The sequence shown here is derived from an EMBL/GenBank/DDBJ whole genome shotgun (WGS) entry which is preliminary data.</text>
</comment>
<evidence type="ECO:0000256" key="7">
    <source>
        <dbReference type="ARBA" id="ARBA00023125"/>
    </source>
</evidence>
<dbReference type="GO" id="GO:0098505">
    <property type="term" value="F:G-rich strand telomeric DNA binding"/>
    <property type="evidence" value="ECO:0007669"/>
    <property type="project" value="TreeGrafter"/>
</dbReference>
<dbReference type="PANTHER" id="PTHR14513">
    <property type="entry name" value="PROTECTION OF TELOMERES 1"/>
    <property type="match status" value="1"/>
</dbReference>
<dbReference type="GO" id="GO:0010521">
    <property type="term" value="F:telomerase inhibitor activity"/>
    <property type="evidence" value="ECO:0007669"/>
    <property type="project" value="TreeGrafter"/>
</dbReference>
<accession>A0A1Y2B7P3</accession>
<reference evidence="11 12" key="1">
    <citation type="submission" date="2016-07" db="EMBL/GenBank/DDBJ databases">
        <title>Pervasive Adenine N6-methylation of Active Genes in Fungi.</title>
        <authorList>
            <consortium name="DOE Joint Genome Institute"/>
            <person name="Mondo S.J."/>
            <person name="Dannebaum R.O."/>
            <person name="Kuo R.C."/>
            <person name="Labutti K."/>
            <person name="Haridas S."/>
            <person name="Kuo A."/>
            <person name="Salamov A."/>
            <person name="Ahrendt S.R."/>
            <person name="Lipzen A."/>
            <person name="Sullivan W."/>
            <person name="Andreopoulos W.B."/>
            <person name="Clum A."/>
            <person name="Lindquist E."/>
            <person name="Daum C."/>
            <person name="Ramamoorthy G.K."/>
            <person name="Gryganskyi A."/>
            <person name="Culley D."/>
            <person name="Magnuson J.K."/>
            <person name="James T.Y."/>
            <person name="O'Malley M.A."/>
            <person name="Stajich J.E."/>
            <person name="Spatafora J.W."/>
            <person name="Visel A."/>
            <person name="Grigoriev I.V."/>
        </authorList>
    </citation>
    <scope>NUCLEOTIDE SEQUENCE [LARGE SCALE GENOMIC DNA]</scope>
    <source>
        <strain evidence="11 12">JEL800</strain>
    </source>
</reference>
<evidence type="ECO:0000256" key="1">
    <source>
        <dbReference type="ARBA" id="ARBA00004123"/>
    </source>
</evidence>
<evidence type="ECO:0000313" key="12">
    <source>
        <dbReference type="Proteomes" id="UP000193642"/>
    </source>
</evidence>
<dbReference type="GO" id="GO:0016233">
    <property type="term" value="P:telomere capping"/>
    <property type="evidence" value="ECO:0007669"/>
    <property type="project" value="TreeGrafter"/>
</dbReference>
<dbReference type="InterPro" id="IPR032042">
    <property type="entry name" value="POT1PC"/>
</dbReference>
<dbReference type="Gene3D" id="2.40.50.140">
    <property type="entry name" value="Nucleic acid-binding proteins"/>
    <property type="match status" value="2"/>
</dbReference>
<dbReference type="Pfam" id="PF02765">
    <property type="entry name" value="POT1"/>
    <property type="match status" value="1"/>
</dbReference>
<evidence type="ECO:0000313" key="11">
    <source>
        <dbReference type="EMBL" id="ORY30706.1"/>
    </source>
</evidence>
<dbReference type="GO" id="GO:0032210">
    <property type="term" value="P:regulation of telomere maintenance via telomerase"/>
    <property type="evidence" value="ECO:0007669"/>
    <property type="project" value="TreeGrafter"/>
</dbReference>
<evidence type="ECO:0000256" key="3">
    <source>
        <dbReference type="ARBA" id="ARBA00008442"/>
    </source>
</evidence>
<organism evidence="11 12">
    <name type="scientific">Rhizoclosmatium globosum</name>
    <dbReference type="NCBI Taxonomy" id="329046"/>
    <lineage>
        <taxon>Eukaryota</taxon>
        <taxon>Fungi</taxon>
        <taxon>Fungi incertae sedis</taxon>
        <taxon>Chytridiomycota</taxon>
        <taxon>Chytridiomycota incertae sedis</taxon>
        <taxon>Chytridiomycetes</taxon>
        <taxon>Chytridiales</taxon>
        <taxon>Chytriomycetaceae</taxon>
        <taxon>Rhizoclosmatium</taxon>
    </lineage>
</organism>
<dbReference type="SUPFAM" id="SSF50249">
    <property type="entry name" value="Nucleic acid-binding proteins"/>
    <property type="match status" value="1"/>
</dbReference>
<sequence>MDTSVIDHFRSLSAVSHTTPIDTLVLNRFYSIFAVVRDDNVRGKSRKGDYMLTMVLLDPTAKVPLGVSMFAKTIERVPEELKAGTVIKLSNLKIQEFNGKLQGLSTFQTTIKQYYFTGSTIDQEGDQDFSLAKHLHSWYTARLSGNLQSDTTLMTKGRRNVWTISQLKSARDCFDLYCQVMCVQQQDGLGGMVLLVSDFTSAAFSNGVSMRDESLLYSVAKDCLRVTIWDDNMDVENMLKTNEGGPTLAQIERGTYLFLRNLFSKDARDADGTATIEASLHSERGEKSMGGRWQILDRDHIEVKKIRRRMEEQGLTINKDSTNLTGSTKNSYKGFNLLNFLKT</sequence>
<evidence type="ECO:0000259" key="9">
    <source>
        <dbReference type="Pfam" id="PF02765"/>
    </source>
</evidence>